<dbReference type="Proteomes" id="UP001055159">
    <property type="component" value="Chromosome"/>
</dbReference>
<dbReference type="EMBL" id="JACKRN010000872">
    <property type="protein sequence ID" value="MCV7073474.1"/>
    <property type="molecule type" value="Genomic_DNA"/>
</dbReference>
<dbReference type="GO" id="GO:0032259">
    <property type="term" value="P:methylation"/>
    <property type="evidence" value="ECO:0007669"/>
    <property type="project" value="UniProtKB-KW"/>
</dbReference>
<gene>
    <name evidence="2" type="ORF">H7H73_27315</name>
    <name evidence="3" type="ORF">MJO55_07245</name>
</gene>
<dbReference type="SUPFAM" id="SSF53335">
    <property type="entry name" value="S-adenosyl-L-methionine-dependent methyltransferases"/>
    <property type="match status" value="1"/>
</dbReference>
<keyword evidence="2" id="KW-0489">Methyltransferase</keyword>
<dbReference type="Proteomes" id="UP001140272">
    <property type="component" value="Unassembled WGS sequence"/>
</dbReference>
<feature type="domain" description="Methyltransferase type 11" evidence="1">
    <location>
        <begin position="93"/>
        <end position="140"/>
    </location>
</feature>
<evidence type="ECO:0000313" key="5">
    <source>
        <dbReference type="Proteomes" id="UP001140272"/>
    </source>
</evidence>
<accession>A0A9X2YH96</accession>
<evidence type="ECO:0000313" key="2">
    <source>
        <dbReference type="EMBL" id="MCV7073474.1"/>
    </source>
</evidence>
<dbReference type="AlphaFoldDB" id="A0A9X2YH96"/>
<dbReference type="Pfam" id="PF08241">
    <property type="entry name" value="Methyltransf_11"/>
    <property type="match status" value="1"/>
</dbReference>
<dbReference type="InterPro" id="IPR029063">
    <property type="entry name" value="SAM-dependent_MTases_sf"/>
</dbReference>
<keyword evidence="2" id="KW-0808">Transferase</keyword>
<keyword evidence="4" id="KW-1185">Reference proteome</keyword>
<reference evidence="3" key="3">
    <citation type="submission" date="2022-08" db="EMBL/GenBank/DDBJ databases">
        <title>Whole genome sequencing of non-tuberculosis mycobacteria type-strains.</title>
        <authorList>
            <person name="Igarashi Y."/>
            <person name="Osugi A."/>
            <person name="Mitarai S."/>
        </authorList>
    </citation>
    <scope>NUCLEOTIDE SEQUENCE</scope>
    <source>
        <strain evidence="3">JCM 16372</strain>
    </source>
</reference>
<protein>
    <submittedName>
        <fullName evidence="2">Class I SAM-dependent methyltransferase</fullName>
    </submittedName>
</protein>
<dbReference type="EMBL" id="CP092427">
    <property type="protein sequence ID" value="ULP38215.1"/>
    <property type="molecule type" value="Genomic_DNA"/>
</dbReference>
<reference evidence="2" key="2">
    <citation type="journal article" date="2022" name="BMC Genomics">
        <title>Comparative genome analysis of mycobacteria focusing on tRNA and non-coding RNA.</title>
        <authorList>
            <person name="Behra P.R.K."/>
            <person name="Pettersson B.M.F."/>
            <person name="Ramesh M."/>
            <person name="Das S."/>
            <person name="Dasgupta S."/>
            <person name="Kirsebom L.A."/>
        </authorList>
    </citation>
    <scope>NUCLEOTIDE SEQUENCE</scope>
    <source>
        <strain evidence="2">DSM 45406</strain>
    </source>
</reference>
<name>A0A9X2YH96_9MYCO</name>
<reference evidence="2" key="1">
    <citation type="submission" date="2020-07" db="EMBL/GenBank/DDBJ databases">
        <authorList>
            <person name="Pettersson B.M.F."/>
            <person name="Behra P.R.K."/>
            <person name="Ramesh M."/>
            <person name="Das S."/>
            <person name="Dasgupta S."/>
            <person name="Kirsebom L.A."/>
        </authorList>
    </citation>
    <scope>NUCLEOTIDE SEQUENCE</scope>
    <source>
        <strain evidence="2">DSM 45406</strain>
    </source>
</reference>
<evidence type="ECO:0000259" key="1">
    <source>
        <dbReference type="Pfam" id="PF08241"/>
    </source>
</evidence>
<dbReference type="GO" id="GO:0008757">
    <property type="term" value="F:S-adenosylmethionine-dependent methyltransferase activity"/>
    <property type="evidence" value="ECO:0007669"/>
    <property type="project" value="InterPro"/>
</dbReference>
<sequence length="210" mass="24007">MTDTHEQHLDTLFKRMVRKAVLAFSARNRRKKVADVLAFVNEIQARDVLLVGAMGEENAGIDDKALDGYVEKQLADHCTIKMGINVVPAVTPYPFQIADARSMPFVDDYADFALANAIIEHVGQEADQRQMVNEMTRVARNWIITTPNKWFPVEAHTSALFKHWSPAWRRKHEREFTRLLSKREFRALLPKGAKISGAPWAPTFTARYSR</sequence>
<dbReference type="RefSeq" id="WP_239735836.1">
    <property type="nucleotide sequence ID" value="NZ_CP092427.2"/>
</dbReference>
<dbReference type="InterPro" id="IPR013216">
    <property type="entry name" value="Methyltransf_11"/>
</dbReference>
<organism evidence="2 5">
    <name type="scientific">Mycolicibacterium rufum</name>
    <dbReference type="NCBI Taxonomy" id="318424"/>
    <lineage>
        <taxon>Bacteria</taxon>
        <taxon>Bacillati</taxon>
        <taxon>Actinomycetota</taxon>
        <taxon>Actinomycetes</taxon>
        <taxon>Mycobacteriales</taxon>
        <taxon>Mycobacteriaceae</taxon>
        <taxon>Mycolicibacterium</taxon>
    </lineage>
</organism>
<proteinExistence type="predicted"/>
<dbReference type="Gene3D" id="3.40.50.150">
    <property type="entry name" value="Vaccinia Virus protein VP39"/>
    <property type="match status" value="1"/>
</dbReference>
<evidence type="ECO:0000313" key="3">
    <source>
        <dbReference type="EMBL" id="ULP38215.1"/>
    </source>
</evidence>
<evidence type="ECO:0000313" key="4">
    <source>
        <dbReference type="Proteomes" id="UP001055159"/>
    </source>
</evidence>